<accession>A0A6A6W7K4</accession>
<dbReference type="EMBL" id="ML996572">
    <property type="protein sequence ID" value="KAF2758189.1"/>
    <property type="molecule type" value="Genomic_DNA"/>
</dbReference>
<dbReference type="GeneID" id="54486567"/>
<gene>
    <name evidence="2" type="ORF">EJ05DRAFT_486241</name>
</gene>
<evidence type="ECO:0000313" key="2">
    <source>
        <dbReference type="EMBL" id="KAF2758189.1"/>
    </source>
</evidence>
<feature type="region of interest" description="Disordered" evidence="1">
    <location>
        <begin position="89"/>
        <end position="110"/>
    </location>
</feature>
<dbReference type="Proteomes" id="UP000799437">
    <property type="component" value="Unassembled WGS sequence"/>
</dbReference>
<reference evidence="2" key="1">
    <citation type="journal article" date="2020" name="Stud. Mycol.">
        <title>101 Dothideomycetes genomes: a test case for predicting lifestyles and emergence of pathogens.</title>
        <authorList>
            <person name="Haridas S."/>
            <person name="Albert R."/>
            <person name="Binder M."/>
            <person name="Bloem J."/>
            <person name="Labutti K."/>
            <person name="Salamov A."/>
            <person name="Andreopoulos B."/>
            <person name="Baker S."/>
            <person name="Barry K."/>
            <person name="Bills G."/>
            <person name="Bluhm B."/>
            <person name="Cannon C."/>
            <person name="Castanera R."/>
            <person name="Culley D."/>
            <person name="Daum C."/>
            <person name="Ezra D."/>
            <person name="Gonzalez J."/>
            <person name="Henrissat B."/>
            <person name="Kuo A."/>
            <person name="Liang C."/>
            <person name="Lipzen A."/>
            <person name="Lutzoni F."/>
            <person name="Magnuson J."/>
            <person name="Mondo S."/>
            <person name="Nolan M."/>
            <person name="Ohm R."/>
            <person name="Pangilinan J."/>
            <person name="Park H.-J."/>
            <person name="Ramirez L."/>
            <person name="Alfaro M."/>
            <person name="Sun H."/>
            <person name="Tritt A."/>
            <person name="Yoshinaga Y."/>
            <person name="Zwiers L.-H."/>
            <person name="Turgeon B."/>
            <person name="Goodwin S."/>
            <person name="Spatafora J."/>
            <person name="Crous P."/>
            <person name="Grigoriev I."/>
        </authorList>
    </citation>
    <scope>NUCLEOTIDE SEQUENCE</scope>
    <source>
        <strain evidence="2">CBS 121739</strain>
    </source>
</reference>
<proteinExistence type="predicted"/>
<organism evidence="2 3">
    <name type="scientific">Pseudovirgaria hyperparasitica</name>
    <dbReference type="NCBI Taxonomy" id="470096"/>
    <lineage>
        <taxon>Eukaryota</taxon>
        <taxon>Fungi</taxon>
        <taxon>Dikarya</taxon>
        <taxon>Ascomycota</taxon>
        <taxon>Pezizomycotina</taxon>
        <taxon>Dothideomycetes</taxon>
        <taxon>Dothideomycetes incertae sedis</taxon>
        <taxon>Acrospermales</taxon>
        <taxon>Acrospermaceae</taxon>
        <taxon>Pseudovirgaria</taxon>
    </lineage>
</organism>
<protein>
    <submittedName>
        <fullName evidence="2">Uncharacterized protein</fullName>
    </submittedName>
</protein>
<keyword evidence="3" id="KW-1185">Reference proteome</keyword>
<evidence type="ECO:0000256" key="1">
    <source>
        <dbReference type="SAM" id="MobiDB-lite"/>
    </source>
</evidence>
<dbReference type="RefSeq" id="XP_033600640.1">
    <property type="nucleotide sequence ID" value="XM_033745513.1"/>
</dbReference>
<sequence>MASSLIEISKKVVVARDEMIQSQSLLFCLYLAHTNSHMCDRAKTGRQHREGYSRSARHVWEHNFYLQARYLIPAYLPGPMYLRSFLSTRPRDARARTECTPSPPRKAQGR</sequence>
<name>A0A6A6W7K4_9PEZI</name>
<evidence type="ECO:0000313" key="3">
    <source>
        <dbReference type="Proteomes" id="UP000799437"/>
    </source>
</evidence>
<dbReference type="AlphaFoldDB" id="A0A6A6W7K4"/>